<dbReference type="Proteomes" id="UP000537126">
    <property type="component" value="Unassembled WGS sequence"/>
</dbReference>
<dbReference type="GO" id="GO:0006537">
    <property type="term" value="P:glutamate biosynthetic process"/>
    <property type="evidence" value="ECO:0007669"/>
    <property type="project" value="InterPro"/>
</dbReference>
<dbReference type="AlphaFoldDB" id="A0A846MS38"/>
<dbReference type="Pfam" id="PF01645">
    <property type="entry name" value="Glu_synthase"/>
    <property type="match status" value="1"/>
</dbReference>
<dbReference type="RefSeq" id="WP_166919582.1">
    <property type="nucleotide sequence ID" value="NZ_JAASRN010000002.1"/>
</dbReference>
<dbReference type="GO" id="GO:0015930">
    <property type="term" value="F:glutamate synthase activity"/>
    <property type="evidence" value="ECO:0007669"/>
    <property type="project" value="InterPro"/>
</dbReference>
<dbReference type="PANTHER" id="PTHR43819:SF1">
    <property type="entry name" value="ARCHAEAL-TYPE GLUTAMATE SYNTHASE [NADPH]"/>
    <property type="match status" value="1"/>
</dbReference>
<evidence type="ECO:0000259" key="4">
    <source>
        <dbReference type="Pfam" id="PF01645"/>
    </source>
</evidence>
<dbReference type="InterPro" id="IPR002932">
    <property type="entry name" value="Glu_synthdom"/>
</dbReference>
<evidence type="ECO:0000313" key="5">
    <source>
        <dbReference type="EMBL" id="NIK74172.1"/>
    </source>
</evidence>
<sequence>MWKKIQTFIESIIQWEEISLHYLWILVPLALIYIAIKDIFFNKKHTIKHNFPIIGRFRYLLESIGPELRQYIVAHNREERPFNRVERSWIYASAKKQNNYQGFGTDSDVYAQGHVFINPSLFPYVPPEGHPNTTDPYFLPSAKVMGLANGRKRPWRPYSIINISAMSYGSLSKNAVIALNRGAKMCGCWHNTGEGGLADYHCHGADVVFQFGTGYFGVRDAHGRFSMSKLVDLVQAHPFIRAIEIKLSQGAKPGKGGILPAKKVNPEIARIRGLEPYTAALSPAAHTAFRNVPELLDFVEAIAENTGLPVGIKAAVGKLEYWEELADCMMQRGTGPDFITIDGGEGGTGAAPPHFADHVSLPFIFAFTSVYQIFLERGLTERIVFVGSGKLGLPARAMMAFAMGVDIINVAREAMMAIGCIQAQKCHTNHCPVGIATQNKWLMSGLDPTDKSHRLANYMNVFRKELLELTHACGYEHPCQMTMEDIEVGMGDIKTRQTLEDAFGYKKQRVAFQGMESLKNCNYLGGLAQSYAPEAIKQTVLQK</sequence>
<evidence type="ECO:0000256" key="3">
    <source>
        <dbReference type="SAM" id="Phobius"/>
    </source>
</evidence>
<feature type="domain" description="Glutamate synthase" evidence="4">
    <location>
        <begin position="160"/>
        <end position="475"/>
    </location>
</feature>
<evidence type="ECO:0000256" key="1">
    <source>
        <dbReference type="ARBA" id="ARBA00009716"/>
    </source>
</evidence>
<gene>
    <name evidence="5" type="ORF">FHS56_001685</name>
</gene>
<dbReference type="EMBL" id="JAASRN010000002">
    <property type="protein sequence ID" value="NIK74172.1"/>
    <property type="molecule type" value="Genomic_DNA"/>
</dbReference>
<dbReference type="PANTHER" id="PTHR43819">
    <property type="entry name" value="ARCHAEAL-TYPE GLUTAMATE SYNTHASE [NADPH]"/>
    <property type="match status" value="1"/>
</dbReference>
<dbReference type="SUPFAM" id="SSF51395">
    <property type="entry name" value="FMN-linked oxidoreductases"/>
    <property type="match status" value="1"/>
</dbReference>
<keyword evidence="3" id="KW-0472">Membrane</keyword>
<comment type="similarity">
    <text evidence="1 2">Belongs to the glutamate synthase family.</text>
</comment>
<evidence type="ECO:0000313" key="6">
    <source>
        <dbReference type="Proteomes" id="UP000537126"/>
    </source>
</evidence>
<dbReference type="InterPro" id="IPR013785">
    <property type="entry name" value="Aldolase_TIM"/>
</dbReference>
<feature type="transmembrane region" description="Helical" evidence="3">
    <location>
        <begin position="20"/>
        <end position="40"/>
    </location>
</feature>
<reference evidence="5 6" key="1">
    <citation type="submission" date="2020-03" db="EMBL/GenBank/DDBJ databases">
        <title>Genomic Encyclopedia of Type Strains, Phase IV (KMG-IV): sequencing the most valuable type-strain genomes for metagenomic binning, comparative biology and taxonomic classification.</title>
        <authorList>
            <person name="Goeker M."/>
        </authorList>
    </citation>
    <scope>NUCLEOTIDE SEQUENCE [LARGE SCALE GENOMIC DNA]</scope>
    <source>
        <strain evidence="5 6">DSM 5718</strain>
    </source>
</reference>
<dbReference type="Gene3D" id="3.20.20.70">
    <property type="entry name" value="Aldolase class I"/>
    <property type="match status" value="1"/>
</dbReference>
<keyword evidence="6" id="KW-1185">Reference proteome</keyword>
<dbReference type="PIRSF" id="PIRSF006429">
    <property type="entry name" value="GOGAT_lg_2"/>
    <property type="match status" value="1"/>
</dbReference>
<dbReference type="CDD" id="cd02808">
    <property type="entry name" value="GltS_FMN"/>
    <property type="match status" value="1"/>
</dbReference>
<organism evidence="5 6">
    <name type="scientific">Thermonema lapsum</name>
    <dbReference type="NCBI Taxonomy" id="28195"/>
    <lineage>
        <taxon>Bacteria</taxon>
        <taxon>Pseudomonadati</taxon>
        <taxon>Bacteroidota</taxon>
        <taxon>Cytophagia</taxon>
        <taxon>Cytophagales</taxon>
        <taxon>Thermonemataceae</taxon>
        <taxon>Thermonema</taxon>
    </lineage>
</organism>
<evidence type="ECO:0000256" key="2">
    <source>
        <dbReference type="PIRNR" id="PIRNR006429"/>
    </source>
</evidence>
<dbReference type="InterPro" id="IPR024188">
    <property type="entry name" value="GltB"/>
</dbReference>
<accession>A0A846MS38</accession>
<comment type="caution">
    <text evidence="5">The sequence shown here is derived from an EMBL/GenBank/DDBJ whole genome shotgun (WGS) entry which is preliminary data.</text>
</comment>
<keyword evidence="3" id="KW-1133">Transmembrane helix</keyword>
<name>A0A846MS38_9BACT</name>
<proteinExistence type="inferred from homology"/>
<keyword evidence="3" id="KW-0812">Transmembrane</keyword>
<protein>
    <submittedName>
        <fullName evidence="5">Glutamate synthase domain-containing protein 2</fullName>
    </submittedName>
</protein>